<name>A0A922A1E7_MANSE</name>
<dbReference type="PANTHER" id="PTHR21356:SF1">
    <property type="entry name" value="ARMADILLO REPEAT-CONTAINING PROTEIN 2"/>
    <property type="match status" value="1"/>
</dbReference>
<sequence>MSGASSGVGSGLRPLRTRRPFTPREPQRTLFTERARKKDPRPPSAFDGVGSGLRPLRTRRPFTPREPQRTLFTERARKKDPRPPSAFDLKHLSLSESGEDAYLADVLGAVVDPLDEHTLNGILNADAKNAKKKPPLRNQPRSVQERSGDGWSNFPKLPHLSGHSKPLHKRNTTGQAAEDSKEDGLSQAISVIRPLGSTDDENTSTGEISTSKSLSPDSKSKRKHYSSGRSLSYDVSPTSLGNIGVKHLAVQLPNTTPGQYENMTVLELSEALSQRTIDVNRTVSLLEILQSILEKNTPGNSLRELVLRALYTHVDSEDERVLVAIARAMLTMRVTGPHLAAACKLVFKIARNDKNDHFFHNTNLLGNGRSLSYDVSSTSLGNIGVKHLAVQLPNTTPGQYENMTILELSEALSQRTSDVNRTISLLEILQSILEKNTPGNSLRELVLRALYTHVDSEDERVLVAIARVMLTMRVTGPHLAAACKLVFKIARNDKNDHFFHNTNLLELLVEGCGRADPVSEGECCVYGAGALRFLALDPALCALAHRAGAVHLAALHLKILNTAVRLD</sequence>
<feature type="compositionally biased region" description="Basic and acidic residues" evidence="1">
    <location>
        <begin position="66"/>
        <end position="77"/>
    </location>
</feature>
<dbReference type="InterPro" id="IPR038905">
    <property type="entry name" value="ARMC2"/>
</dbReference>
<protein>
    <submittedName>
        <fullName evidence="2">Uncharacterized protein</fullName>
    </submittedName>
</protein>
<evidence type="ECO:0000313" key="2">
    <source>
        <dbReference type="EMBL" id="KAG6465632.1"/>
    </source>
</evidence>
<feature type="compositionally biased region" description="Gly residues" evidence="1">
    <location>
        <begin position="1"/>
        <end position="10"/>
    </location>
</feature>
<dbReference type="EMBL" id="JH669621">
    <property type="protein sequence ID" value="KAG6465632.1"/>
    <property type="molecule type" value="Genomic_DNA"/>
</dbReference>
<feature type="compositionally biased region" description="Basic and acidic residues" evidence="1">
    <location>
        <begin position="25"/>
        <end position="36"/>
    </location>
</feature>
<feature type="region of interest" description="Disordered" evidence="1">
    <location>
        <begin position="125"/>
        <end position="232"/>
    </location>
</feature>
<dbReference type="GO" id="GO:0044782">
    <property type="term" value="P:cilium organization"/>
    <property type="evidence" value="ECO:0007669"/>
    <property type="project" value="TreeGrafter"/>
</dbReference>
<reference evidence="2" key="1">
    <citation type="journal article" date="2016" name="Insect Biochem. Mol. Biol.">
        <title>Multifaceted biological insights from a draft genome sequence of the tobacco hornworm moth, Manduca sexta.</title>
        <authorList>
            <person name="Kanost M.R."/>
            <person name="Arrese E.L."/>
            <person name="Cao X."/>
            <person name="Chen Y.R."/>
            <person name="Chellapilla S."/>
            <person name="Goldsmith M.R."/>
            <person name="Grosse-Wilde E."/>
            <person name="Heckel D.G."/>
            <person name="Herndon N."/>
            <person name="Jiang H."/>
            <person name="Papanicolaou A."/>
            <person name="Qu J."/>
            <person name="Soulages J.L."/>
            <person name="Vogel H."/>
            <person name="Walters J."/>
            <person name="Waterhouse R.M."/>
            <person name="Ahn S.J."/>
            <person name="Almeida F.C."/>
            <person name="An C."/>
            <person name="Aqrawi P."/>
            <person name="Bretschneider A."/>
            <person name="Bryant W.B."/>
            <person name="Bucks S."/>
            <person name="Chao H."/>
            <person name="Chevignon G."/>
            <person name="Christen J.M."/>
            <person name="Clarke D.F."/>
            <person name="Dittmer N.T."/>
            <person name="Ferguson L.C.F."/>
            <person name="Garavelou S."/>
            <person name="Gordon K.H.J."/>
            <person name="Gunaratna R.T."/>
            <person name="Han Y."/>
            <person name="Hauser F."/>
            <person name="He Y."/>
            <person name="Heidel-Fischer H."/>
            <person name="Hirsh A."/>
            <person name="Hu Y."/>
            <person name="Jiang H."/>
            <person name="Kalra D."/>
            <person name="Klinner C."/>
            <person name="Konig C."/>
            <person name="Kovar C."/>
            <person name="Kroll A.R."/>
            <person name="Kuwar S.S."/>
            <person name="Lee S.L."/>
            <person name="Lehman R."/>
            <person name="Li K."/>
            <person name="Li Z."/>
            <person name="Liang H."/>
            <person name="Lovelace S."/>
            <person name="Lu Z."/>
            <person name="Mansfield J.H."/>
            <person name="McCulloch K.J."/>
            <person name="Mathew T."/>
            <person name="Morton B."/>
            <person name="Muzny D.M."/>
            <person name="Neunemann D."/>
            <person name="Ongeri F."/>
            <person name="Pauchet Y."/>
            <person name="Pu L.L."/>
            <person name="Pyrousis I."/>
            <person name="Rao X.J."/>
            <person name="Redding A."/>
            <person name="Roesel C."/>
            <person name="Sanchez-Gracia A."/>
            <person name="Schaack S."/>
            <person name="Shukla A."/>
            <person name="Tetreau G."/>
            <person name="Wang Y."/>
            <person name="Xiong G.H."/>
            <person name="Traut W."/>
            <person name="Walsh T.K."/>
            <person name="Worley K.C."/>
            <person name="Wu D."/>
            <person name="Wu W."/>
            <person name="Wu Y.Q."/>
            <person name="Zhang X."/>
            <person name="Zou Z."/>
            <person name="Zucker H."/>
            <person name="Briscoe A.D."/>
            <person name="Burmester T."/>
            <person name="Clem R.J."/>
            <person name="Feyereisen R."/>
            <person name="Grimmelikhuijzen C.J.P."/>
            <person name="Hamodrakas S.J."/>
            <person name="Hansson B.S."/>
            <person name="Huguet E."/>
            <person name="Jermiin L.S."/>
            <person name="Lan Q."/>
            <person name="Lehman H.K."/>
            <person name="Lorenzen M."/>
            <person name="Merzendorfer H."/>
            <person name="Michalopoulos I."/>
            <person name="Morton D.B."/>
            <person name="Muthukrishnan S."/>
            <person name="Oakeshott J.G."/>
            <person name="Palmer W."/>
            <person name="Park Y."/>
            <person name="Passarelli A.L."/>
            <person name="Rozas J."/>
            <person name="Schwartz L.M."/>
            <person name="Smith W."/>
            <person name="Southgate A."/>
            <person name="Vilcinskas A."/>
            <person name="Vogt R."/>
            <person name="Wang P."/>
            <person name="Werren J."/>
            <person name="Yu X.Q."/>
            <person name="Zhou J.J."/>
            <person name="Brown S.J."/>
            <person name="Scherer S.E."/>
            <person name="Richards S."/>
            <person name="Blissard G.W."/>
        </authorList>
    </citation>
    <scope>NUCLEOTIDE SEQUENCE</scope>
</reference>
<reference evidence="2" key="2">
    <citation type="submission" date="2020-12" db="EMBL/GenBank/DDBJ databases">
        <authorList>
            <person name="Kanost M."/>
        </authorList>
    </citation>
    <scope>NUCLEOTIDE SEQUENCE</scope>
</reference>
<dbReference type="AlphaFoldDB" id="A0A922A1E7"/>
<gene>
    <name evidence="2" type="ORF">O3G_MSEX015280</name>
</gene>
<organism evidence="2 3">
    <name type="scientific">Manduca sexta</name>
    <name type="common">Tobacco hawkmoth</name>
    <name type="synonym">Tobacco hornworm</name>
    <dbReference type="NCBI Taxonomy" id="7130"/>
    <lineage>
        <taxon>Eukaryota</taxon>
        <taxon>Metazoa</taxon>
        <taxon>Ecdysozoa</taxon>
        <taxon>Arthropoda</taxon>
        <taxon>Hexapoda</taxon>
        <taxon>Insecta</taxon>
        <taxon>Pterygota</taxon>
        <taxon>Neoptera</taxon>
        <taxon>Endopterygota</taxon>
        <taxon>Lepidoptera</taxon>
        <taxon>Glossata</taxon>
        <taxon>Ditrysia</taxon>
        <taxon>Bombycoidea</taxon>
        <taxon>Sphingidae</taxon>
        <taxon>Sphinginae</taxon>
        <taxon>Sphingini</taxon>
        <taxon>Manduca</taxon>
    </lineage>
</organism>
<proteinExistence type="predicted"/>
<evidence type="ECO:0000256" key="1">
    <source>
        <dbReference type="SAM" id="MobiDB-lite"/>
    </source>
</evidence>
<evidence type="ECO:0000313" key="3">
    <source>
        <dbReference type="Proteomes" id="UP000791440"/>
    </source>
</evidence>
<dbReference type="PANTHER" id="PTHR21356">
    <property type="entry name" value="ARMADILLO REPEAT CONTAINING 2"/>
    <property type="match status" value="1"/>
</dbReference>
<comment type="caution">
    <text evidence="2">The sequence shown here is derived from an EMBL/GenBank/DDBJ whole genome shotgun (WGS) entry which is preliminary data.</text>
</comment>
<dbReference type="Proteomes" id="UP000791440">
    <property type="component" value="Unassembled WGS sequence"/>
</dbReference>
<accession>A0A922A1E7</accession>
<keyword evidence="3" id="KW-1185">Reference proteome</keyword>
<feature type="region of interest" description="Disordered" evidence="1">
    <location>
        <begin position="1"/>
        <end position="88"/>
    </location>
</feature>